<comment type="subcellular location">
    <subcellularLocation>
        <location evidence="1">Cell membrane</location>
        <topology evidence="1">Single-pass membrane protein</topology>
    </subcellularLocation>
</comment>
<evidence type="ECO:0000256" key="7">
    <source>
        <dbReference type="PROSITE-ProRule" id="PRU00473"/>
    </source>
</evidence>
<dbReference type="GO" id="GO:0005886">
    <property type="term" value="C:plasma membrane"/>
    <property type="evidence" value="ECO:0007669"/>
    <property type="project" value="UniProtKB-SubCell"/>
</dbReference>
<dbReference type="InterPro" id="IPR050330">
    <property type="entry name" value="Bact_OuterMem_StrucFunc"/>
</dbReference>
<sequence length="273" mass="31589">MAKKEKPLICEEMPPWMITFSDVMTLMLTFFVLLVSMSQIDARRKLVALGSIIGTFGFQDASYEVFSKKDTRRTVEPGPIDEGDLEPLKELKWENVDKDINFRSNRFVQILSINSRMLFAPDGATLTPEGRALLDRFMPVLAQVRYPLLLAGHTSELRDELGINYQPGDDEQIPDLSWKLSLNRSLAVYTYLIDRGMRPDQLRVEAFGKFRPFYPENTAESRARNRRVDIVLDKRSVDPGDRLRQLTPKERPKDDRLDVNGFEFDFRNPPDRE</sequence>
<protein>
    <submittedName>
        <fullName evidence="11">OmpA family protein</fullName>
    </submittedName>
</protein>
<dbReference type="PROSITE" id="PS51123">
    <property type="entry name" value="OMPA_2"/>
    <property type="match status" value="1"/>
</dbReference>
<keyword evidence="5 9" id="KW-1133">Transmembrane helix</keyword>
<evidence type="ECO:0000256" key="6">
    <source>
        <dbReference type="ARBA" id="ARBA00023136"/>
    </source>
</evidence>
<evidence type="ECO:0000256" key="9">
    <source>
        <dbReference type="SAM" id="Phobius"/>
    </source>
</evidence>
<dbReference type="InterPro" id="IPR025713">
    <property type="entry name" value="MotB-like_N_dom"/>
</dbReference>
<gene>
    <name evidence="11" type="ORF">GM415_03615</name>
</gene>
<keyword evidence="3" id="KW-1003">Cell membrane</keyword>
<feature type="transmembrane region" description="Helical" evidence="9">
    <location>
        <begin position="16"/>
        <end position="35"/>
    </location>
</feature>
<evidence type="ECO:0000256" key="5">
    <source>
        <dbReference type="ARBA" id="ARBA00022989"/>
    </source>
</evidence>
<evidence type="ECO:0000256" key="3">
    <source>
        <dbReference type="ARBA" id="ARBA00022475"/>
    </source>
</evidence>
<evidence type="ECO:0000256" key="1">
    <source>
        <dbReference type="ARBA" id="ARBA00004162"/>
    </source>
</evidence>
<dbReference type="Pfam" id="PF13677">
    <property type="entry name" value="MotB_plug"/>
    <property type="match status" value="1"/>
</dbReference>
<dbReference type="AlphaFoldDB" id="A0A6I6J8T5"/>
<evidence type="ECO:0000256" key="8">
    <source>
        <dbReference type="SAM" id="MobiDB-lite"/>
    </source>
</evidence>
<proteinExistence type="inferred from homology"/>
<dbReference type="Proteomes" id="UP000428328">
    <property type="component" value="Chromosome"/>
</dbReference>
<dbReference type="CDD" id="cd07185">
    <property type="entry name" value="OmpA_C-like"/>
    <property type="match status" value="1"/>
</dbReference>
<feature type="domain" description="OmpA-like" evidence="10">
    <location>
        <begin position="106"/>
        <end position="236"/>
    </location>
</feature>
<dbReference type="PANTHER" id="PTHR30329:SF21">
    <property type="entry name" value="LIPOPROTEIN YIAD-RELATED"/>
    <property type="match status" value="1"/>
</dbReference>
<keyword evidence="12" id="KW-1185">Reference proteome</keyword>
<dbReference type="KEGG" id="psel:GM415_03615"/>
<evidence type="ECO:0000256" key="2">
    <source>
        <dbReference type="ARBA" id="ARBA00008914"/>
    </source>
</evidence>
<evidence type="ECO:0000313" key="11">
    <source>
        <dbReference type="EMBL" id="QGY39246.1"/>
    </source>
</evidence>
<dbReference type="Gene3D" id="3.30.1330.60">
    <property type="entry name" value="OmpA-like domain"/>
    <property type="match status" value="1"/>
</dbReference>
<dbReference type="InterPro" id="IPR006665">
    <property type="entry name" value="OmpA-like"/>
</dbReference>
<dbReference type="Pfam" id="PF00691">
    <property type="entry name" value="OmpA"/>
    <property type="match status" value="1"/>
</dbReference>
<dbReference type="SUPFAM" id="SSF103088">
    <property type="entry name" value="OmpA-like"/>
    <property type="match status" value="1"/>
</dbReference>
<accession>A0A6I6J8T5</accession>
<keyword evidence="4 9" id="KW-0812">Transmembrane</keyword>
<dbReference type="PANTHER" id="PTHR30329">
    <property type="entry name" value="STATOR ELEMENT OF FLAGELLAR MOTOR COMPLEX"/>
    <property type="match status" value="1"/>
</dbReference>
<dbReference type="RefSeq" id="WP_158946471.1">
    <property type="nucleotide sequence ID" value="NZ_CP046400.1"/>
</dbReference>
<reference evidence="11 12" key="1">
    <citation type="submission" date="2019-11" db="EMBL/GenBank/DDBJ databases">
        <authorList>
            <person name="Zheng R.K."/>
            <person name="Sun C.M."/>
        </authorList>
    </citation>
    <scope>NUCLEOTIDE SEQUENCE [LARGE SCALE GENOMIC DNA]</scope>
    <source>
        <strain evidence="11 12">SRB007</strain>
    </source>
</reference>
<feature type="region of interest" description="Disordered" evidence="8">
    <location>
        <begin position="239"/>
        <end position="273"/>
    </location>
</feature>
<dbReference type="InterPro" id="IPR036737">
    <property type="entry name" value="OmpA-like_sf"/>
</dbReference>
<dbReference type="EMBL" id="CP046400">
    <property type="protein sequence ID" value="QGY39246.1"/>
    <property type="molecule type" value="Genomic_DNA"/>
</dbReference>
<keyword evidence="6 7" id="KW-0472">Membrane</keyword>
<comment type="similarity">
    <text evidence="2">Belongs to the MotB family.</text>
</comment>
<name>A0A6I6J8T5_9BACT</name>
<evidence type="ECO:0000256" key="4">
    <source>
        <dbReference type="ARBA" id="ARBA00022692"/>
    </source>
</evidence>
<organism evidence="11 12">
    <name type="scientific">Pseudodesulfovibrio cashew</name>
    <dbReference type="NCBI Taxonomy" id="2678688"/>
    <lineage>
        <taxon>Bacteria</taxon>
        <taxon>Pseudomonadati</taxon>
        <taxon>Thermodesulfobacteriota</taxon>
        <taxon>Desulfovibrionia</taxon>
        <taxon>Desulfovibrionales</taxon>
        <taxon>Desulfovibrionaceae</taxon>
    </lineage>
</organism>
<evidence type="ECO:0000259" key="10">
    <source>
        <dbReference type="PROSITE" id="PS51123"/>
    </source>
</evidence>
<evidence type="ECO:0000313" key="12">
    <source>
        <dbReference type="Proteomes" id="UP000428328"/>
    </source>
</evidence>